<evidence type="ECO:0000256" key="5">
    <source>
        <dbReference type="SAM" id="MobiDB-lite"/>
    </source>
</evidence>
<dbReference type="InterPro" id="IPR001878">
    <property type="entry name" value="Znf_CCHC"/>
</dbReference>
<feature type="compositionally biased region" description="Low complexity" evidence="5">
    <location>
        <begin position="345"/>
        <end position="375"/>
    </location>
</feature>
<sequence length="585" mass="66013">MNRGTSHIFYKTQLCQQFIDGTCPKAADGCNYAHIPNELRSPPANWQENVNNNRVGERNGNGNWNEDRGRIGPKGRARESSVINIKTVVEQGQSQTVGRAVQVKTESSDQDIIRTSVKGTYWKTKICNQWETTGHCVFADKCNYAHGLAELNTPIRRFVAGDGSLAAKGVQISMATDTAAAAPVHLVKIRMPPKRTSTSAAPTVTQDAIRQLVANSVTAALKVQATTMASTSNLNRNTRPRETLVAKRGNNKEFISCQPFYFNGTEGAVRLIRWFEQTESVFSHSNCAEENKVTFATGTVTASKPQTLEEAINIAQRMMDKIIKRGSIQGTSDHKRKFDDRRNSKNNNNYPNNRVNNYQNNRNNNSNRNNDYRQQQNKRPKTFRSYATTLTENSRYTGNRPLCKKCTLHYTRPCTIKCNTCNKVGHLTRNYRNKGPATGSNQQPVLVICHACGEKGHYANQCPKTNNNARGRTYLLRDKNAHRDPNVVTECQKPSGLLMQPEIPMWKWERITMDFVSKLPKTSNGHDTLWVLIDRLTKSAHFVPTRATDSMETLTRSYIKEIVSRHGVPISIISNRDSHFTSRFW</sequence>
<feature type="compositionally biased region" description="Low complexity" evidence="5">
    <location>
        <begin position="48"/>
        <end position="64"/>
    </location>
</feature>
<dbReference type="Gene3D" id="3.30.420.10">
    <property type="entry name" value="Ribonuclease H-like superfamily/Ribonuclease H"/>
    <property type="match status" value="1"/>
</dbReference>
<reference evidence="9" key="1">
    <citation type="journal article" date="2019" name="Sci. Rep.">
        <title>Draft genome of Tanacetum cinerariifolium, the natural source of mosquito coil.</title>
        <authorList>
            <person name="Yamashiro T."/>
            <person name="Shiraishi A."/>
            <person name="Satake H."/>
            <person name="Nakayama K."/>
        </authorList>
    </citation>
    <scope>NUCLEOTIDE SEQUENCE</scope>
</reference>
<dbReference type="PANTHER" id="PTHR45835">
    <property type="entry name" value="YALI0A06105P"/>
    <property type="match status" value="1"/>
</dbReference>
<dbReference type="SMART" id="SM00343">
    <property type="entry name" value="ZnF_C2HC"/>
    <property type="match status" value="2"/>
</dbReference>
<feature type="domain" description="CCHC-type" evidence="7">
    <location>
        <begin position="449"/>
        <end position="464"/>
    </location>
</feature>
<evidence type="ECO:0000259" key="6">
    <source>
        <dbReference type="PROSITE" id="PS50103"/>
    </source>
</evidence>
<evidence type="ECO:0000259" key="8">
    <source>
        <dbReference type="PROSITE" id="PS50994"/>
    </source>
</evidence>
<dbReference type="GO" id="GO:0008270">
    <property type="term" value="F:zinc ion binding"/>
    <property type="evidence" value="ECO:0007669"/>
    <property type="project" value="UniProtKB-KW"/>
</dbReference>
<keyword evidence="1 4" id="KW-0479">Metal-binding</keyword>
<dbReference type="Pfam" id="PF00098">
    <property type="entry name" value="zf-CCHC"/>
    <property type="match status" value="1"/>
</dbReference>
<feature type="domain" description="C3H1-type" evidence="6">
    <location>
        <begin position="9"/>
        <end position="37"/>
    </location>
</feature>
<feature type="domain" description="Integrase catalytic" evidence="8">
    <location>
        <begin position="500"/>
        <end position="585"/>
    </location>
</feature>
<dbReference type="SUPFAM" id="SSF90229">
    <property type="entry name" value="CCCH zinc finger"/>
    <property type="match status" value="1"/>
</dbReference>
<keyword evidence="2 4" id="KW-0863">Zinc-finger</keyword>
<dbReference type="GO" id="GO:0003676">
    <property type="term" value="F:nucleic acid binding"/>
    <property type="evidence" value="ECO:0007669"/>
    <property type="project" value="InterPro"/>
</dbReference>
<dbReference type="EMBL" id="BKCJ010009057">
    <property type="protein sequence ID" value="GEU85196.1"/>
    <property type="molecule type" value="Genomic_DNA"/>
</dbReference>
<evidence type="ECO:0000256" key="4">
    <source>
        <dbReference type="PROSITE-ProRule" id="PRU00723"/>
    </source>
</evidence>
<dbReference type="SUPFAM" id="SSF57756">
    <property type="entry name" value="Retrovirus zinc finger-like domains"/>
    <property type="match status" value="1"/>
</dbReference>
<feature type="domain" description="C3H1-type" evidence="6">
    <location>
        <begin position="121"/>
        <end position="149"/>
    </location>
</feature>
<protein>
    <submittedName>
        <fullName evidence="9">Zinc finger, CCCH-type</fullName>
    </submittedName>
</protein>
<dbReference type="SMART" id="SM00356">
    <property type="entry name" value="ZnF_C3H1"/>
    <property type="match status" value="2"/>
</dbReference>
<dbReference type="AlphaFoldDB" id="A0A6L2NG40"/>
<dbReference type="GO" id="GO:0010468">
    <property type="term" value="P:regulation of gene expression"/>
    <property type="evidence" value="ECO:0007669"/>
    <property type="project" value="UniProtKB-ARBA"/>
</dbReference>
<dbReference type="Gene3D" id="4.10.1000.10">
    <property type="entry name" value="Zinc finger, CCCH-type"/>
    <property type="match status" value="2"/>
</dbReference>
<dbReference type="InterPro" id="IPR000571">
    <property type="entry name" value="Znf_CCCH"/>
</dbReference>
<dbReference type="InterPro" id="IPR036855">
    <property type="entry name" value="Znf_CCCH_sf"/>
</dbReference>
<dbReference type="GO" id="GO:0051252">
    <property type="term" value="P:regulation of RNA metabolic process"/>
    <property type="evidence" value="ECO:0007669"/>
    <property type="project" value="UniProtKB-ARBA"/>
</dbReference>
<feature type="compositionally biased region" description="Basic and acidic residues" evidence="5">
    <location>
        <begin position="332"/>
        <end position="343"/>
    </location>
</feature>
<comment type="caution">
    <text evidence="9">The sequence shown here is derived from an EMBL/GenBank/DDBJ whole genome shotgun (WGS) entry which is preliminary data.</text>
</comment>
<gene>
    <name evidence="9" type="ORF">Tci_057174</name>
</gene>
<evidence type="ECO:0000259" key="7">
    <source>
        <dbReference type="PROSITE" id="PS50158"/>
    </source>
</evidence>
<keyword evidence="3 4" id="KW-0862">Zinc</keyword>
<dbReference type="InterPro" id="IPR036397">
    <property type="entry name" value="RNaseH_sf"/>
</dbReference>
<dbReference type="Gene3D" id="4.10.60.10">
    <property type="entry name" value="Zinc finger, CCHC-type"/>
    <property type="match status" value="1"/>
</dbReference>
<accession>A0A6L2NG40</accession>
<proteinExistence type="predicted"/>
<dbReference type="InterPro" id="IPR012337">
    <property type="entry name" value="RNaseH-like_sf"/>
</dbReference>
<feature type="region of interest" description="Disordered" evidence="5">
    <location>
        <begin position="324"/>
        <end position="384"/>
    </location>
</feature>
<evidence type="ECO:0000256" key="3">
    <source>
        <dbReference type="ARBA" id="ARBA00022833"/>
    </source>
</evidence>
<dbReference type="SUPFAM" id="SSF53098">
    <property type="entry name" value="Ribonuclease H-like"/>
    <property type="match status" value="1"/>
</dbReference>
<feature type="zinc finger region" description="C3H1-type" evidence="4">
    <location>
        <begin position="9"/>
        <end position="37"/>
    </location>
</feature>
<evidence type="ECO:0000313" key="9">
    <source>
        <dbReference type="EMBL" id="GEU85196.1"/>
    </source>
</evidence>
<dbReference type="FunFam" id="4.10.1000.10:FF:000003">
    <property type="entry name" value="Zinc finger CCCH domain-containing protein"/>
    <property type="match status" value="1"/>
</dbReference>
<dbReference type="PROSITE" id="PS50994">
    <property type="entry name" value="INTEGRASE"/>
    <property type="match status" value="1"/>
</dbReference>
<evidence type="ECO:0000256" key="2">
    <source>
        <dbReference type="ARBA" id="ARBA00022771"/>
    </source>
</evidence>
<dbReference type="InterPro" id="IPR001584">
    <property type="entry name" value="Integrase_cat-core"/>
</dbReference>
<dbReference type="GO" id="GO:0015074">
    <property type="term" value="P:DNA integration"/>
    <property type="evidence" value="ECO:0007669"/>
    <property type="project" value="InterPro"/>
</dbReference>
<dbReference type="Pfam" id="PF00642">
    <property type="entry name" value="zf-CCCH"/>
    <property type="match status" value="1"/>
</dbReference>
<dbReference type="PROSITE" id="PS50158">
    <property type="entry name" value="ZF_CCHC"/>
    <property type="match status" value="1"/>
</dbReference>
<feature type="region of interest" description="Disordered" evidence="5">
    <location>
        <begin position="43"/>
        <end position="78"/>
    </location>
</feature>
<dbReference type="PROSITE" id="PS50103">
    <property type="entry name" value="ZF_C3H1"/>
    <property type="match status" value="2"/>
</dbReference>
<dbReference type="PANTHER" id="PTHR45835:SF99">
    <property type="entry name" value="CHROMO DOMAIN-CONTAINING PROTEIN-RELATED"/>
    <property type="match status" value="1"/>
</dbReference>
<dbReference type="InterPro" id="IPR036875">
    <property type="entry name" value="Znf_CCHC_sf"/>
</dbReference>
<feature type="zinc finger region" description="C3H1-type" evidence="4">
    <location>
        <begin position="121"/>
        <end position="149"/>
    </location>
</feature>
<name>A0A6L2NG40_TANCI</name>
<evidence type="ECO:0000256" key="1">
    <source>
        <dbReference type="ARBA" id="ARBA00022723"/>
    </source>
</evidence>
<organism evidence="9">
    <name type="scientific">Tanacetum cinerariifolium</name>
    <name type="common">Dalmatian daisy</name>
    <name type="synonym">Chrysanthemum cinerariifolium</name>
    <dbReference type="NCBI Taxonomy" id="118510"/>
    <lineage>
        <taxon>Eukaryota</taxon>
        <taxon>Viridiplantae</taxon>
        <taxon>Streptophyta</taxon>
        <taxon>Embryophyta</taxon>
        <taxon>Tracheophyta</taxon>
        <taxon>Spermatophyta</taxon>
        <taxon>Magnoliopsida</taxon>
        <taxon>eudicotyledons</taxon>
        <taxon>Gunneridae</taxon>
        <taxon>Pentapetalae</taxon>
        <taxon>asterids</taxon>
        <taxon>campanulids</taxon>
        <taxon>Asterales</taxon>
        <taxon>Asteraceae</taxon>
        <taxon>Asteroideae</taxon>
        <taxon>Anthemideae</taxon>
        <taxon>Anthemidinae</taxon>
        <taxon>Tanacetum</taxon>
    </lineage>
</organism>